<dbReference type="EMBL" id="JBAHYK010000588">
    <property type="protein sequence ID" value="KAL0572753.1"/>
    <property type="molecule type" value="Genomic_DNA"/>
</dbReference>
<comment type="caution">
    <text evidence="8">The sequence shown here is derived from an EMBL/GenBank/DDBJ whole genome shotgun (WGS) entry which is preliminary data.</text>
</comment>
<dbReference type="SMART" id="SM00075">
    <property type="entry name" value="HYDRO"/>
    <property type="match status" value="1"/>
</dbReference>
<dbReference type="InterPro" id="IPR001338">
    <property type="entry name" value="Class_I_Hydrophobin"/>
</dbReference>
<name>A0ABR3FBU5_9AGAR</name>
<evidence type="ECO:0000256" key="3">
    <source>
        <dbReference type="ARBA" id="ARBA00022512"/>
    </source>
</evidence>
<keyword evidence="9" id="KW-1185">Reference proteome</keyword>
<organism evidence="8 9">
    <name type="scientific">Marasmius crinis-equi</name>
    <dbReference type="NCBI Taxonomy" id="585013"/>
    <lineage>
        <taxon>Eukaryota</taxon>
        <taxon>Fungi</taxon>
        <taxon>Dikarya</taxon>
        <taxon>Basidiomycota</taxon>
        <taxon>Agaricomycotina</taxon>
        <taxon>Agaricomycetes</taxon>
        <taxon>Agaricomycetidae</taxon>
        <taxon>Agaricales</taxon>
        <taxon>Marasmiineae</taxon>
        <taxon>Marasmiaceae</taxon>
        <taxon>Marasmius</taxon>
    </lineage>
</organism>
<evidence type="ECO:0000313" key="9">
    <source>
        <dbReference type="Proteomes" id="UP001465976"/>
    </source>
</evidence>
<dbReference type="CDD" id="cd23507">
    <property type="entry name" value="hydrophobin_I"/>
    <property type="match status" value="1"/>
</dbReference>
<keyword evidence="5 7" id="KW-1015">Disulfide bond</keyword>
<evidence type="ECO:0000256" key="4">
    <source>
        <dbReference type="ARBA" id="ARBA00022525"/>
    </source>
</evidence>
<protein>
    <recommendedName>
        <fullName evidence="7">Hydrophobin</fullName>
    </recommendedName>
</protein>
<keyword evidence="3 7" id="KW-0134">Cell wall</keyword>
<evidence type="ECO:0000256" key="7">
    <source>
        <dbReference type="RuleBase" id="RU365009"/>
    </source>
</evidence>
<evidence type="ECO:0000256" key="1">
    <source>
        <dbReference type="ARBA" id="ARBA00004191"/>
    </source>
</evidence>
<gene>
    <name evidence="8" type="ORF">V5O48_009217</name>
</gene>
<evidence type="ECO:0000256" key="6">
    <source>
        <dbReference type="ARBA" id="ARBA00093546"/>
    </source>
</evidence>
<sequence length="108" mass="10707">MFSRLAVVTFLTSALFVAAAPQGGDVCSSGTVQCCNSVQSSDSPEVQGVLGSLVGVVIGDITPQVGLTCTPISVLGEGGNSCTSQTACCVGNTFEGGRAVMGCNNISL</sequence>
<feature type="chain" id="PRO_5044978759" description="Hydrophobin" evidence="7">
    <location>
        <begin position="20"/>
        <end position="108"/>
    </location>
</feature>
<comment type="subcellular location">
    <subcellularLocation>
        <location evidence="1 7">Secreted</location>
        <location evidence="1 7">Cell wall</location>
    </subcellularLocation>
</comment>
<keyword evidence="7" id="KW-0732">Signal</keyword>
<proteinExistence type="inferred from homology"/>
<keyword evidence="4 7" id="KW-0964">Secreted</keyword>
<comment type="subunit">
    <text evidence="6">Self-assembles to form functional amyloid fibrils called rodlets. Self-assembly into fibrillar rodlets occurs spontaneously at hydrophobic:hydrophilic interfaces and the rodlets further associate laterally to form amphipathic monolayers.</text>
</comment>
<evidence type="ECO:0000256" key="5">
    <source>
        <dbReference type="ARBA" id="ARBA00023157"/>
    </source>
</evidence>
<evidence type="ECO:0000256" key="2">
    <source>
        <dbReference type="ARBA" id="ARBA00010446"/>
    </source>
</evidence>
<accession>A0ABR3FBU5</accession>
<dbReference type="Proteomes" id="UP001465976">
    <property type="component" value="Unassembled WGS sequence"/>
</dbReference>
<feature type="signal peptide" evidence="7">
    <location>
        <begin position="1"/>
        <end position="19"/>
    </location>
</feature>
<comment type="similarity">
    <text evidence="2 7">Belongs to the fungal hydrophobin family.</text>
</comment>
<dbReference type="Pfam" id="PF01185">
    <property type="entry name" value="Hydrophobin"/>
    <property type="match status" value="1"/>
</dbReference>
<reference evidence="8 9" key="1">
    <citation type="submission" date="2024-02" db="EMBL/GenBank/DDBJ databases">
        <title>A draft genome for the cacao thread blight pathogen Marasmius crinis-equi.</title>
        <authorList>
            <person name="Cohen S.P."/>
            <person name="Baruah I.K."/>
            <person name="Amoako-Attah I."/>
            <person name="Bukari Y."/>
            <person name="Meinhardt L.W."/>
            <person name="Bailey B.A."/>
        </authorList>
    </citation>
    <scope>NUCLEOTIDE SEQUENCE [LARGE SCALE GENOMIC DNA]</scope>
    <source>
        <strain evidence="8 9">GH-76</strain>
    </source>
</reference>
<evidence type="ECO:0000313" key="8">
    <source>
        <dbReference type="EMBL" id="KAL0572753.1"/>
    </source>
</evidence>